<proteinExistence type="predicted"/>
<gene>
    <name evidence="4" type="ORF">Cgig2_027023</name>
</gene>
<evidence type="ECO:0000313" key="4">
    <source>
        <dbReference type="EMBL" id="KAJ8439097.1"/>
    </source>
</evidence>
<reference evidence="4" key="1">
    <citation type="submission" date="2022-04" db="EMBL/GenBank/DDBJ databases">
        <title>Carnegiea gigantea Genome sequencing and assembly v2.</title>
        <authorList>
            <person name="Copetti D."/>
            <person name="Sanderson M.J."/>
            <person name="Burquez A."/>
            <person name="Wojciechowski M.F."/>
        </authorList>
    </citation>
    <scope>NUCLEOTIDE SEQUENCE</scope>
    <source>
        <strain evidence="4">SGP5-SGP5p</strain>
        <tissue evidence="4">Aerial part</tissue>
    </source>
</reference>
<dbReference type="OrthoDB" id="539213at2759"/>
<dbReference type="PROSITE" id="PS50105">
    <property type="entry name" value="SAM_DOMAIN"/>
    <property type="match status" value="1"/>
</dbReference>
<evidence type="ECO:0000256" key="1">
    <source>
        <dbReference type="ARBA" id="ARBA00022737"/>
    </source>
</evidence>
<dbReference type="InterPro" id="IPR001660">
    <property type="entry name" value="SAM"/>
</dbReference>
<feature type="domain" description="SAM" evidence="3">
    <location>
        <begin position="186"/>
        <end position="246"/>
    </location>
</feature>
<dbReference type="Pfam" id="PF07647">
    <property type="entry name" value="SAM_2"/>
    <property type="match status" value="1"/>
</dbReference>
<dbReference type="PANTHER" id="PTHR10627:SF69">
    <property type="entry name" value="PROTEIN BICAUDAL C"/>
    <property type="match status" value="1"/>
</dbReference>
<comment type="caution">
    <text evidence="4">The sequence shown here is derived from an EMBL/GenBank/DDBJ whole genome shotgun (WGS) entry which is preliminary data.</text>
</comment>
<dbReference type="SUPFAM" id="SSF47769">
    <property type="entry name" value="SAM/Pointed domain"/>
    <property type="match status" value="1"/>
</dbReference>
<dbReference type="CDD" id="cd09487">
    <property type="entry name" value="SAM_superfamily"/>
    <property type="match status" value="1"/>
</dbReference>
<name>A0A9Q1KA41_9CARY</name>
<accession>A0A9Q1KA41</accession>
<feature type="compositionally biased region" description="Basic and acidic residues" evidence="2">
    <location>
        <begin position="128"/>
        <end position="142"/>
    </location>
</feature>
<dbReference type="AlphaFoldDB" id="A0A9Q1KA41"/>
<keyword evidence="1" id="KW-0677">Repeat</keyword>
<evidence type="ECO:0000313" key="5">
    <source>
        <dbReference type="Proteomes" id="UP001153076"/>
    </source>
</evidence>
<dbReference type="PANTHER" id="PTHR10627">
    <property type="entry name" value="SCP160"/>
    <property type="match status" value="1"/>
</dbReference>
<keyword evidence="5" id="KW-1185">Reference proteome</keyword>
<dbReference type="Gene3D" id="1.10.150.50">
    <property type="entry name" value="Transcription Factor, Ets-1"/>
    <property type="match status" value="1"/>
</dbReference>
<feature type="region of interest" description="Disordered" evidence="2">
    <location>
        <begin position="1"/>
        <end position="143"/>
    </location>
</feature>
<dbReference type="Proteomes" id="UP001153076">
    <property type="component" value="Unassembled WGS sequence"/>
</dbReference>
<dbReference type="SMART" id="SM00454">
    <property type="entry name" value="SAM"/>
    <property type="match status" value="1"/>
</dbReference>
<feature type="compositionally biased region" description="Polar residues" evidence="2">
    <location>
        <begin position="53"/>
        <end position="72"/>
    </location>
</feature>
<evidence type="ECO:0000259" key="3">
    <source>
        <dbReference type="PROSITE" id="PS50105"/>
    </source>
</evidence>
<feature type="compositionally biased region" description="Acidic residues" evidence="2">
    <location>
        <begin position="109"/>
        <end position="127"/>
    </location>
</feature>
<evidence type="ECO:0000256" key="2">
    <source>
        <dbReference type="SAM" id="MobiDB-lite"/>
    </source>
</evidence>
<sequence length="353" mass="38372">MAAELQPPGSPGTATVAASDNPGAALVPKRQRRPSVRLGDIGEQSAATWRLSGKTSKTRPLTNLVTPNSDYSTDTATTTPTPTPHNNGKFKSRRTTNSAKRLRTRIEPAPDDTEDADNVSFHDDEEGFRDFAPEGSEQEQRSPVHSGALLDAWHPHNRTSIRAANAGAASGSHRHLGIRLGLELDDGVRNWLVGLGLGRYAPVFEIHEVDDEVLPHLTLEDLKDMGINAVGSRRKLYSAILNLQKRLLEDLRWTDLHGTKGAFLVQTGADSWQIQSLCKAGCRHHVQIAVGADSAILITHHRLLASCQDSGLGSSRCVTAFSVHLCNFLSDSSMPILSACFYHTMPLFASCYS</sequence>
<dbReference type="EMBL" id="JAKOGI010000229">
    <property type="protein sequence ID" value="KAJ8439097.1"/>
    <property type="molecule type" value="Genomic_DNA"/>
</dbReference>
<organism evidence="4 5">
    <name type="scientific">Carnegiea gigantea</name>
    <dbReference type="NCBI Taxonomy" id="171969"/>
    <lineage>
        <taxon>Eukaryota</taxon>
        <taxon>Viridiplantae</taxon>
        <taxon>Streptophyta</taxon>
        <taxon>Embryophyta</taxon>
        <taxon>Tracheophyta</taxon>
        <taxon>Spermatophyta</taxon>
        <taxon>Magnoliopsida</taxon>
        <taxon>eudicotyledons</taxon>
        <taxon>Gunneridae</taxon>
        <taxon>Pentapetalae</taxon>
        <taxon>Caryophyllales</taxon>
        <taxon>Cactineae</taxon>
        <taxon>Cactaceae</taxon>
        <taxon>Cactoideae</taxon>
        <taxon>Echinocereeae</taxon>
        <taxon>Carnegiea</taxon>
    </lineage>
</organism>
<protein>
    <recommendedName>
        <fullName evidence="3">SAM domain-containing protein</fullName>
    </recommendedName>
</protein>
<dbReference type="InterPro" id="IPR013761">
    <property type="entry name" value="SAM/pointed_sf"/>
</dbReference>